<dbReference type="EMBL" id="QEAM01000111">
    <property type="protein sequence ID" value="TPX46188.1"/>
    <property type="molecule type" value="Genomic_DNA"/>
</dbReference>
<dbReference type="Proteomes" id="UP000320475">
    <property type="component" value="Unassembled WGS sequence"/>
</dbReference>
<accession>A0A507D4M3</accession>
<name>A0A507D4M3_9FUNG</name>
<sequence>MPVASYPIDSHLDSMSLIQKLRNSSKSNSIGPGNHRIDADCHHYRHPNGLRLVCVPLYASPTDKVAPQPHAEEPSFAAFTSTQKTRSRHSSASGALSRYVCKLVPPYSAASRYD</sequence>
<dbReference type="VEuPathDB" id="FungiDB:SeMB42_g02921"/>
<evidence type="ECO:0000313" key="2">
    <source>
        <dbReference type="EMBL" id="TPX46188.1"/>
    </source>
</evidence>
<feature type="region of interest" description="Disordered" evidence="1">
    <location>
        <begin position="64"/>
        <end position="95"/>
    </location>
</feature>
<feature type="compositionally biased region" description="Polar residues" evidence="1">
    <location>
        <begin position="78"/>
        <end position="94"/>
    </location>
</feature>
<evidence type="ECO:0000256" key="1">
    <source>
        <dbReference type="SAM" id="MobiDB-lite"/>
    </source>
</evidence>
<organism evidence="2 3">
    <name type="scientific">Synchytrium endobioticum</name>
    <dbReference type="NCBI Taxonomy" id="286115"/>
    <lineage>
        <taxon>Eukaryota</taxon>
        <taxon>Fungi</taxon>
        <taxon>Fungi incertae sedis</taxon>
        <taxon>Chytridiomycota</taxon>
        <taxon>Chytridiomycota incertae sedis</taxon>
        <taxon>Chytridiomycetes</taxon>
        <taxon>Synchytriales</taxon>
        <taxon>Synchytriaceae</taxon>
        <taxon>Synchytrium</taxon>
    </lineage>
</organism>
<evidence type="ECO:0000313" key="3">
    <source>
        <dbReference type="Proteomes" id="UP000320475"/>
    </source>
</evidence>
<gene>
    <name evidence="2" type="ORF">SeLEV6574_g03359</name>
</gene>
<reference evidence="2 3" key="1">
    <citation type="journal article" date="2019" name="Sci. Rep.">
        <title>Comparative genomics of chytrid fungi reveal insights into the obligate biotrophic and pathogenic lifestyle of Synchytrium endobioticum.</title>
        <authorList>
            <person name="van de Vossenberg B.T.L.H."/>
            <person name="Warris S."/>
            <person name="Nguyen H.D.T."/>
            <person name="van Gent-Pelzer M.P.E."/>
            <person name="Joly D.L."/>
            <person name="van de Geest H.C."/>
            <person name="Bonants P.J.M."/>
            <person name="Smith D.S."/>
            <person name="Levesque C.A."/>
            <person name="van der Lee T.A.J."/>
        </authorList>
    </citation>
    <scope>NUCLEOTIDE SEQUENCE [LARGE SCALE GENOMIC DNA]</scope>
    <source>
        <strain evidence="2 3">LEV6574</strain>
    </source>
</reference>
<proteinExistence type="predicted"/>
<comment type="caution">
    <text evidence="2">The sequence shown here is derived from an EMBL/GenBank/DDBJ whole genome shotgun (WGS) entry which is preliminary data.</text>
</comment>
<protein>
    <submittedName>
        <fullName evidence="2">Uncharacterized protein</fullName>
    </submittedName>
</protein>
<dbReference type="AlphaFoldDB" id="A0A507D4M3"/>